<evidence type="ECO:0000256" key="5">
    <source>
        <dbReference type="SAM" id="MobiDB-lite"/>
    </source>
</evidence>
<dbReference type="InterPro" id="IPR003280">
    <property type="entry name" value="2pore_dom_K_chnl"/>
</dbReference>
<feature type="transmembrane region" description="Helical" evidence="6">
    <location>
        <begin position="147"/>
        <end position="166"/>
    </location>
</feature>
<keyword evidence="3 6" id="KW-1133">Transmembrane helix</keyword>
<dbReference type="Proteomes" id="UP000014760">
    <property type="component" value="Unassembled WGS sequence"/>
</dbReference>
<dbReference type="EnsemblMetazoa" id="CapteT211279">
    <property type="protein sequence ID" value="CapteP211279"/>
    <property type="gene ID" value="CapteG211279"/>
</dbReference>
<dbReference type="EMBL" id="KB309694">
    <property type="protein sequence ID" value="ELT93589.1"/>
    <property type="molecule type" value="Genomic_DNA"/>
</dbReference>
<dbReference type="AlphaFoldDB" id="R7TIM4"/>
<dbReference type="GO" id="GO:0015271">
    <property type="term" value="F:outward rectifier potassium channel activity"/>
    <property type="evidence" value="ECO:0007669"/>
    <property type="project" value="TreeGrafter"/>
</dbReference>
<dbReference type="PANTHER" id="PTHR11003">
    <property type="entry name" value="POTASSIUM CHANNEL, SUBFAMILY K"/>
    <property type="match status" value="1"/>
</dbReference>
<accession>R7TIM4</accession>
<reference evidence="9" key="1">
    <citation type="submission" date="2012-12" db="EMBL/GenBank/DDBJ databases">
        <authorList>
            <person name="Hellsten U."/>
            <person name="Grimwood J."/>
            <person name="Chapman J.A."/>
            <person name="Shapiro H."/>
            <person name="Aerts A."/>
            <person name="Otillar R.P."/>
            <person name="Terry A.Y."/>
            <person name="Boore J.L."/>
            <person name="Simakov O."/>
            <person name="Marletaz F."/>
            <person name="Cho S.-J."/>
            <person name="Edsinger-Gonzales E."/>
            <person name="Havlak P."/>
            <person name="Kuo D.-H."/>
            <person name="Larsson T."/>
            <person name="Lv J."/>
            <person name="Arendt D."/>
            <person name="Savage R."/>
            <person name="Osoegawa K."/>
            <person name="de Jong P."/>
            <person name="Lindberg D.R."/>
            <person name="Seaver E.C."/>
            <person name="Weisblat D.A."/>
            <person name="Putnam N.H."/>
            <person name="Grigoriev I.V."/>
            <person name="Rokhsar D.S."/>
        </authorList>
    </citation>
    <scope>NUCLEOTIDE SEQUENCE</scope>
    <source>
        <strain evidence="9">I ESC-2004</strain>
    </source>
</reference>
<evidence type="ECO:0000256" key="1">
    <source>
        <dbReference type="ARBA" id="ARBA00004141"/>
    </source>
</evidence>
<feature type="transmembrane region" description="Helical" evidence="6">
    <location>
        <begin position="59"/>
        <end position="79"/>
    </location>
</feature>
<evidence type="ECO:0000313" key="8">
    <source>
        <dbReference type="EnsemblMetazoa" id="CapteP211279"/>
    </source>
</evidence>
<evidence type="ECO:0008006" key="10">
    <source>
        <dbReference type="Google" id="ProtNLM"/>
    </source>
</evidence>
<feature type="region of interest" description="Disordered" evidence="5">
    <location>
        <begin position="1"/>
        <end position="22"/>
    </location>
</feature>
<dbReference type="GO" id="GO:0022841">
    <property type="term" value="F:potassium ion leak channel activity"/>
    <property type="evidence" value="ECO:0007669"/>
    <property type="project" value="TreeGrafter"/>
</dbReference>
<dbReference type="Gene3D" id="1.10.287.70">
    <property type="match status" value="1"/>
</dbReference>
<proteinExistence type="predicted"/>
<keyword evidence="4 6" id="KW-0472">Membrane</keyword>
<protein>
    <recommendedName>
        <fullName evidence="10">Potassium channel domain-containing protein</fullName>
    </recommendedName>
</protein>
<keyword evidence="9" id="KW-1185">Reference proteome</keyword>
<evidence type="ECO:0000256" key="4">
    <source>
        <dbReference type="ARBA" id="ARBA00023136"/>
    </source>
</evidence>
<dbReference type="EMBL" id="AMQN01002617">
    <property type="status" value="NOT_ANNOTATED_CDS"/>
    <property type="molecule type" value="Genomic_DNA"/>
</dbReference>
<comment type="subcellular location">
    <subcellularLocation>
        <location evidence="1">Membrane</location>
        <topology evidence="1">Multi-pass membrane protein</topology>
    </subcellularLocation>
</comment>
<name>R7TIM4_CAPTE</name>
<evidence type="ECO:0000256" key="3">
    <source>
        <dbReference type="ARBA" id="ARBA00022989"/>
    </source>
</evidence>
<organism evidence="7">
    <name type="scientific">Capitella teleta</name>
    <name type="common">Polychaete worm</name>
    <dbReference type="NCBI Taxonomy" id="283909"/>
    <lineage>
        <taxon>Eukaryota</taxon>
        <taxon>Metazoa</taxon>
        <taxon>Spiralia</taxon>
        <taxon>Lophotrochozoa</taxon>
        <taxon>Annelida</taxon>
        <taxon>Polychaeta</taxon>
        <taxon>Sedentaria</taxon>
        <taxon>Scolecida</taxon>
        <taxon>Capitellidae</taxon>
        <taxon>Capitella</taxon>
    </lineage>
</organism>
<gene>
    <name evidence="7" type="ORF">CAPTEDRAFT_211279</name>
</gene>
<dbReference type="PANTHER" id="PTHR11003:SF330">
    <property type="entry name" value="POTASSIUM CHANNEL DOMAIN-CONTAINING PROTEIN"/>
    <property type="match status" value="1"/>
</dbReference>
<keyword evidence="2 6" id="KW-0812">Transmembrane</keyword>
<dbReference type="HOGENOM" id="CLU_1410065_0_0_1"/>
<dbReference type="GO" id="GO:0005886">
    <property type="term" value="C:plasma membrane"/>
    <property type="evidence" value="ECO:0007669"/>
    <property type="project" value="TreeGrafter"/>
</dbReference>
<reference evidence="8" key="3">
    <citation type="submission" date="2015-06" db="UniProtKB">
        <authorList>
            <consortium name="EnsemblMetazoa"/>
        </authorList>
    </citation>
    <scope>IDENTIFICATION</scope>
</reference>
<dbReference type="STRING" id="283909.R7TIM4"/>
<dbReference type="GO" id="GO:0030322">
    <property type="term" value="P:stabilization of membrane potential"/>
    <property type="evidence" value="ECO:0007669"/>
    <property type="project" value="TreeGrafter"/>
</dbReference>
<evidence type="ECO:0000256" key="6">
    <source>
        <dbReference type="SAM" id="Phobius"/>
    </source>
</evidence>
<dbReference type="SUPFAM" id="SSF81324">
    <property type="entry name" value="Voltage-gated potassium channels"/>
    <property type="match status" value="1"/>
</dbReference>
<evidence type="ECO:0000313" key="9">
    <source>
        <dbReference type="Proteomes" id="UP000014760"/>
    </source>
</evidence>
<evidence type="ECO:0000256" key="2">
    <source>
        <dbReference type="ARBA" id="ARBA00022692"/>
    </source>
</evidence>
<dbReference type="OMA" id="PAKENTY"/>
<dbReference type="OrthoDB" id="297496at2759"/>
<evidence type="ECO:0000313" key="7">
    <source>
        <dbReference type="EMBL" id="ELT93589.1"/>
    </source>
</evidence>
<sequence>MALKKALKKAPIAKPENTELPPTPILDRTRGILRLPRVKVPDRVKKVFRTIYHIVSSHLGLLFILFTYSFIGAAIFSAIEKPREDAEWQQMLQSHNASIQQILNVTFNAFNNNVTMQDENLTKIVEDIMIQHAASYGAGKSEYAWDFWNSMLFCATVYTTIVASQIKMRAESRNIFESELKSQGFLGDGFGCR</sequence>
<reference evidence="7 9" key="2">
    <citation type="journal article" date="2013" name="Nature">
        <title>Insights into bilaterian evolution from three spiralian genomes.</title>
        <authorList>
            <person name="Simakov O."/>
            <person name="Marletaz F."/>
            <person name="Cho S.J."/>
            <person name="Edsinger-Gonzales E."/>
            <person name="Havlak P."/>
            <person name="Hellsten U."/>
            <person name="Kuo D.H."/>
            <person name="Larsson T."/>
            <person name="Lv J."/>
            <person name="Arendt D."/>
            <person name="Savage R."/>
            <person name="Osoegawa K."/>
            <person name="de Jong P."/>
            <person name="Grimwood J."/>
            <person name="Chapman J.A."/>
            <person name="Shapiro H."/>
            <person name="Aerts A."/>
            <person name="Otillar R.P."/>
            <person name="Terry A.Y."/>
            <person name="Boore J.L."/>
            <person name="Grigoriev I.V."/>
            <person name="Lindberg D.R."/>
            <person name="Seaver E.C."/>
            <person name="Weisblat D.A."/>
            <person name="Putnam N.H."/>
            <person name="Rokhsar D.S."/>
        </authorList>
    </citation>
    <scope>NUCLEOTIDE SEQUENCE</scope>
    <source>
        <strain evidence="7 9">I ESC-2004</strain>
    </source>
</reference>